<proteinExistence type="predicted"/>
<comment type="subcellular location">
    <subcellularLocation>
        <location evidence="1">Membrane</location>
        <topology evidence="1">Multi-pass membrane protein</topology>
    </subcellularLocation>
</comment>
<feature type="transmembrane region" description="Helical" evidence="5">
    <location>
        <begin position="329"/>
        <end position="347"/>
    </location>
</feature>
<keyword evidence="7" id="KW-1185">Reference proteome</keyword>
<feature type="transmembrane region" description="Helical" evidence="5">
    <location>
        <begin position="77"/>
        <end position="95"/>
    </location>
</feature>
<dbReference type="SUPFAM" id="SSF103473">
    <property type="entry name" value="MFS general substrate transporter"/>
    <property type="match status" value="1"/>
</dbReference>
<feature type="transmembrane region" description="Helical" evidence="5">
    <location>
        <begin position="265"/>
        <end position="286"/>
    </location>
</feature>
<protein>
    <submittedName>
        <fullName evidence="6">Organic cation transporter protein-like 4</fullName>
    </submittedName>
</protein>
<name>A0A8J5MMW5_HOMAM</name>
<feature type="transmembrane region" description="Helical" evidence="5">
    <location>
        <begin position="135"/>
        <end position="156"/>
    </location>
</feature>
<evidence type="ECO:0000256" key="3">
    <source>
        <dbReference type="ARBA" id="ARBA00022989"/>
    </source>
</evidence>
<dbReference type="AlphaFoldDB" id="A0A8J5MMW5"/>
<evidence type="ECO:0000256" key="1">
    <source>
        <dbReference type="ARBA" id="ARBA00004141"/>
    </source>
</evidence>
<evidence type="ECO:0000313" key="7">
    <source>
        <dbReference type="Proteomes" id="UP000747542"/>
    </source>
</evidence>
<dbReference type="Gene3D" id="1.20.1250.20">
    <property type="entry name" value="MFS general substrate transporter like domains"/>
    <property type="match status" value="1"/>
</dbReference>
<dbReference type="Pfam" id="PF00083">
    <property type="entry name" value="Sugar_tr"/>
    <property type="match status" value="1"/>
</dbReference>
<keyword evidence="4 5" id="KW-0472">Membrane</keyword>
<dbReference type="EMBL" id="JAHLQT010037514">
    <property type="protein sequence ID" value="KAG7157388.1"/>
    <property type="molecule type" value="Genomic_DNA"/>
</dbReference>
<gene>
    <name evidence="6" type="primary">Orct-L4</name>
    <name evidence="6" type="ORF">Hamer_G005811</name>
</gene>
<evidence type="ECO:0000256" key="4">
    <source>
        <dbReference type="ARBA" id="ARBA00023136"/>
    </source>
</evidence>
<feature type="transmembrane region" description="Helical" evidence="5">
    <location>
        <begin position="162"/>
        <end position="181"/>
    </location>
</feature>
<feature type="transmembrane region" description="Helical" evidence="5">
    <location>
        <begin position="101"/>
        <end position="123"/>
    </location>
</feature>
<dbReference type="InterPro" id="IPR036259">
    <property type="entry name" value="MFS_trans_sf"/>
</dbReference>
<evidence type="ECO:0000256" key="2">
    <source>
        <dbReference type="ARBA" id="ARBA00022692"/>
    </source>
</evidence>
<dbReference type="Proteomes" id="UP000747542">
    <property type="component" value="Unassembled WGS sequence"/>
</dbReference>
<keyword evidence="2 5" id="KW-0812">Transmembrane</keyword>
<dbReference type="InterPro" id="IPR005828">
    <property type="entry name" value="MFS_sugar_transport-like"/>
</dbReference>
<dbReference type="GO" id="GO:0022857">
    <property type="term" value="F:transmembrane transporter activity"/>
    <property type="evidence" value="ECO:0007669"/>
    <property type="project" value="InterPro"/>
</dbReference>
<comment type="caution">
    <text evidence="6">The sequence shown here is derived from an EMBL/GenBank/DDBJ whole genome shotgun (WGS) entry which is preliminary data.</text>
</comment>
<dbReference type="GO" id="GO:0016020">
    <property type="term" value="C:membrane"/>
    <property type="evidence" value="ECO:0007669"/>
    <property type="project" value="UniProtKB-SubCell"/>
</dbReference>
<reference evidence="6" key="1">
    <citation type="journal article" date="2021" name="Sci. Adv.">
        <title>The American lobster genome reveals insights on longevity, neural, and immune adaptations.</title>
        <authorList>
            <person name="Polinski J.M."/>
            <person name="Zimin A.V."/>
            <person name="Clark K.F."/>
            <person name="Kohn A.B."/>
            <person name="Sadowski N."/>
            <person name="Timp W."/>
            <person name="Ptitsyn A."/>
            <person name="Khanna P."/>
            <person name="Romanova D.Y."/>
            <person name="Williams P."/>
            <person name="Greenwood S.J."/>
            <person name="Moroz L.L."/>
            <person name="Walt D.R."/>
            <person name="Bodnar A.G."/>
        </authorList>
    </citation>
    <scope>NUCLEOTIDE SEQUENCE</scope>
    <source>
        <strain evidence="6">GMGI-L3</strain>
    </source>
</reference>
<evidence type="ECO:0000256" key="5">
    <source>
        <dbReference type="SAM" id="Phobius"/>
    </source>
</evidence>
<keyword evidence="3 5" id="KW-1133">Transmembrane helix</keyword>
<accession>A0A8J5MMW5</accession>
<sequence>MSGSSSVGRMITSKLDDLLTQLGTGNMHLAPHTLGISFLAPMMDYSCVPPDHAFTITSITYDADGTNHTTMYGRKTMLSIGLFAYFSIATASTWIPVFSGILVVRFILGLFHPVVLQSGYILVMEVTEPRYRSVVGILISLPWAIGTVAWGAIAYFLRDWKWLQLAVTLPVFLLLPLLWFIDESPRWLIVNGHIDRAHKVLKKAARWNHSSLPPAEELTILMRAIQKESATAKDAAREEHGELTCKQRVCNSIRRLFILFRTPKLLLITVMLCFNFFSVGSIYYGMSLNAVNYSADPHVYMMLGGVVEIPAYTVTAPIIARFGRKWPNIVFYLICGSVIMALAFIPSKQQKKRRKRRWLNSEPRTPLDTSEYIWTPPDTFGHLWTPLNTFWHIWTPWTRPSGREGIENGLSSILGHLLLSEVSYS</sequence>
<evidence type="ECO:0000313" key="6">
    <source>
        <dbReference type="EMBL" id="KAG7157388.1"/>
    </source>
</evidence>
<dbReference type="PANTHER" id="PTHR24064">
    <property type="entry name" value="SOLUTE CARRIER FAMILY 22 MEMBER"/>
    <property type="match status" value="1"/>
</dbReference>
<organism evidence="6 7">
    <name type="scientific">Homarus americanus</name>
    <name type="common">American lobster</name>
    <dbReference type="NCBI Taxonomy" id="6706"/>
    <lineage>
        <taxon>Eukaryota</taxon>
        <taxon>Metazoa</taxon>
        <taxon>Ecdysozoa</taxon>
        <taxon>Arthropoda</taxon>
        <taxon>Crustacea</taxon>
        <taxon>Multicrustacea</taxon>
        <taxon>Malacostraca</taxon>
        <taxon>Eumalacostraca</taxon>
        <taxon>Eucarida</taxon>
        <taxon>Decapoda</taxon>
        <taxon>Pleocyemata</taxon>
        <taxon>Astacidea</taxon>
        <taxon>Nephropoidea</taxon>
        <taxon>Nephropidae</taxon>
        <taxon>Homarus</taxon>
    </lineage>
</organism>